<keyword evidence="4" id="KW-1185">Reference proteome</keyword>
<evidence type="ECO:0000313" key="5">
    <source>
        <dbReference type="WBParaSite" id="ECPE_0000249301-mRNA-1"/>
    </source>
</evidence>
<evidence type="ECO:0000313" key="3">
    <source>
        <dbReference type="EMBL" id="VDP66631.1"/>
    </source>
</evidence>
<reference evidence="3 4" key="2">
    <citation type="submission" date="2018-11" db="EMBL/GenBank/DDBJ databases">
        <authorList>
            <consortium name="Pathogen Informatics"/>
        </authorList>
    </citation>
    <scope>NUCLEOTIDE SEQUENCE [LARGE SCALE GENOMIC DNA]</scope>
    <source>
        <strain evidence="3 4">Egypt</strain>
    </source>
</reference>
<reference evidence="5" key="1">
    <citation type="submission" date="2016-06" db="UniProtKB">
        <authorList>
            <consortium name="WormBaseParasite"/>
        </authorList>
    </citation>
    <scope>IDENTIFICATION</scope>
</reference>
<dbReference type="Proteomes" id="UP000272942">
    <property type="component" value="Unassembled WGS sequence"/>
</dbReference>
<evidence type="ECO:0000259" key="2">
    <source>
        <dbReference type="Pfam" id="PF25356"/>
    </source>
</evidence>
<dbReference type="OrthoDB" id="6245487at2759"/>
<dbReference type="Pfam" id="PF25356">
    <property type="entry name" value="PH_trem"/>
    <property type="match status" value="1"/>
</dbReference>
<name>A0A183A6A8_9TREM</name>
<protein>
    <submittedName>
        <fullName evidence="5">IRS-type PTB domain-containing protein</fullName>
    </submittedName>
</protein>
<gene>
    <name evidence="3" type="ORF">ECPE_LOCUS2493</name>
</gene>
<sequence length="329" mass="37684">MPKSRSNRNSGVPRGSQYVDGQLIHIATNQKLYARTHVCTVFRETLRASEQFSKQNAVRIMEKNYKKRQAHGMANILEDRFTLEKIKSSGKEPFRSWLAFREIADIQRSKSKPEYFVMSVDSELSHQKYYEVYKCKSKEDAYKFESFVKQALADPEFRIRDGPILDVVPVNDEPGRVRSIAHLEFQTSLESLHENERVSTMYQATSPTPPEGFDIPRSPSPPQMKLSPVLQRQQMVMAAPPPAPVYEPSPPPVRRRSPTPEYRPVTAKAAQDDFTYIDFDARTRNPYESSTGPVYMYLSRHISQPDLGRQSPPYSSGLYNGRSSGNYAY</sequence>
<dbReference type="WBParaSite" id="ECPE_0000249301-mRNA-1">
    <property type="protein sequence ID" value="ECPE_0000249301-mRNA-1"/>
    <property type="gene ID" value="ECPE_0000249301"/>
</dbReference>
<evidence type="ECO:0000256" key="1">
    <source>
        <dbReference type="SAM" id="MobiDB-lite"/>
    </source>
</evidence>
<dbReference type="AlphaFoldDB" id="A0A183A6A8"/>
<accession>A0A183A6A8</accession>
<feature type="region of interest" description="Disordered" evidence="1">
    <location>
        <begin position="241"/>
        <end position="266"/>
    </location>
</feature>
<feature type="compositionally biased region" description="Polar residues" evidence="1">
    <location>
        <begin position="312"/>
        <end position="329"/>
    </location>
</feature>
<dbReference type="EMBL" id="UZAN01039650">
    <property type="protein sequence ID" value="VDP66631.1"/>
    <property type="molecule type" value="Genomic_DNA"/>
</dbReference>
<proteinExistence type="predicted"/>
<feature type="region of interest" description="Disordered" evidence="1">
    <location>
        <begin position="306"/>
        <end position="329"/>
    </location>
</feature>
<feature type="compositionally biased region" description="Pro residues" evidence="1">
    <location>
        <begin position="241"/>
        <end position="252"/>
    </location>
</feature>
<evidence type="ECO:0000313" key="4">
    <source>
        <dbReference type="Proteomes" id="UP000272942"/>
    </source>
</evidence>
<dbReference type="InterPro" id="IPR057376">
    <property type="entry name" value="PH_trem"/>
</dbReference>
<feature type="domain" description="Trematode PH-like" evidence="2">
    <location>
        <begin position="28"/>
        <end position="158"/>
    </location>
</feature>
<organism evidence="5">
    <name type="scientific">Echinostoma caproni</name>
    <dbReference type="NCBI Taxonomy" id="27848"/>
    <lineage>
        <taxon>Eukaryota</taxon>
        <taxon>Metazoa</taxon>
        <taxon>Spiralia</taxon>
        <taxon>Lophotrochozoa</taxon>
        <taxon>Platyhelminthes</taxon>
        <taxon>Trematoda</taxon>
        <taxon>Digenea</taxon>
        <taxon>Plagiorchiida</taxon>
        <taxon>Echinostomata</taxon>
        <taxon>Echinostomatoidea</taxon>
        <taxon>Echinostomatidae</taxon>
        <taxon>Echinostoma</taxon>
    </lineage>
</organism>